<name>A0ACB6SI26_9PLEO</name>
<evidence type="ECO:0000313" key="2">
    <source>
        <dbReference type="Proteomes" id="UP000799754"/>
    </source>
</evidence>
<dbReference type="EMBL" id="MU006701">
    <property type="protein sequence ID" value="KAF2633945.1"/>
    <property type="molecule type" value="Genomic_DNA"/>
</dbReference>
<organism evidence="1 2">
    <name type="scientific">Macroventuria anomochaeta</name>
    <dbReference type="NCBI Taxonomy" id="301207"/>
    <lineage>
        <taxon>Eukaryota</taxon>
        <taxon>Fungi</taxon>
        <taxon>Dikarya</taxon>
        <taxon>Ascomycota</taxon>
        <taxon>Pezizomycotina</taxon>
        <taxon>Dothideomycetes</taxon>
        <taxon>Pleosporomycetidae</taxon>
        <taxon>Pleosporales</taxon>
        <taxon>Pleosporineae</taxon>
        <taxon>Didymellaceae</taxon>
        <taxon>Macroventuria</taxon>
    </lineage>
</organism>
<reference evidence="1" key="1">
    <citation type="journal article" date="2020" name="Stud. Mycol.">
        <title>101 Dothideomycetes genomes: a test case for predicting lifestyles and emergence of pathogens.</title>
        <authorList>
            <person name="Haridas S."/>
            <person name="Albert R."/>
            <person name="Binder M."/>
            <person name="Bloem J."/>
            <person name="Labutti K."/>
            <person name="Salamov A."/>
            <person name="Andreopoulos B."/>
            <person name="Baker S."/>
            <person name="Barry K."/>
            <person name="Bills G."/>
            <person name="Bluhm B."/>
            <person name="Cannon C."/>
            <person name="Castanera R."/>
            <person name="Culley D."/>
            <person name="Daum C."/>
            <person name="Ezra D."/>
            <person name="Gonzalez J."/>
            <person name="Henrissat B."/>
            <person name="Kuo A."/>
            <person name="Liang C."/>
            <person name="Lipzen A."/>
            <person name="Lutzoni F."/>
            <person name="Magnuson J."/>
            <person name="Mondo S."/>
            <person name="Nolan M."/>
            <person name="Ohm R."/>
            <person name="Pangilinan J."/>
            <person name="Park H.-J."/>
            <person name="Ramirez L."/>
            <person name="Alfaro M."/>
            <person name="Sun H."/>
            <person name="Tritt A."/>
            <person name="Yoshinaga Y."/>
            <person name="Zwiers L.-H."/>
            <person name="Turgeon B."/>
            <person name="Goodwin S."/>
            <person name="Spatafora J."/>
            <person name="Crous P."/>
            <person name="Grigoriev I."/>
        </authorList>
    </citation>
    <scope>NUCLEOTIDE SEQUENCE</scope>
    <source>
        <strain evidence="1">CBS 525.71</strain>
    </source>
</reference>
<accession>A0ACB6SI26</accession>
<sequence length="282" mass="30896">MRRRVRDSHSAVTFSDEVIISWADCTFLLDMNPCLSQDSFTCRCNNLSRAIIHLRTVLQPELCRSPEHPGCARTSIAAQTQPFEKATYLKDTPLTSLAAWAFCDTDAMNRNRHRTQCIISALGKTTSATTHAPQPCPIVTLSAQQRTKTGSTPLNNSQTRAGSIKHAIITHFYQRGSGAMVLTPSKQCLGAEGPETGEPCAGHVVVLCTGASKAGEASHVLSTRDSERIETIRGGFECRVPKYQNGMQEGKSSHPSHVSSMCQMREDYLKLRNSPDLGISQF</sequence>
<comment type="caution">
    <text evidence="1">The sequence shown here is derived from an EMBL/GenBank/DDBJ whole genome shotgun (WGS) entry which is preliminary data.</text>
</comment>
<dbReference type="Proteomes" id="UP000799754">
    <property type="component" value="Unassembled WGS sequence"/>
</dbReference>
<protein>
    <submittedName>
        <fullName evidence="1">Uncharacterized protein</fullName>
    </submittedName>
</protein>
<evidence type="ECO:0000313" key="1">
    <source>
        <dbReference type="EMBL" id="KAF2633945.1"/>
    </source>
</evidence>
<proteinExistence type="predicted"/>
<gene>
    <name evidence="1" type="ORF">BU25DRAFT_444549</name>
</gene>
<keyword evidence="2" id="KW-1185">Reference proteome</keyword>